<dbReference type="InterPro" id="IPR016181">
    <property type="entry name" value="Acyl_CoA_acyltransferase"/>
</dbReference>
<dbReference type="Proteomes" id="UP001240250">
    <property type="component" value="Unassembled WGS sequence"/>
</dbReference>
<dbReference type="PANTHER" id="PTHR43792">
    <property type="entry name" value="GNAT FAMILY, PUTATIVE (AFU_ORTHOLOGUE AFUA_3G00765)-RELATED-RELATED"/>
    <property type="match status" value="1"/>
</dbReference>
<dbReference type="RefSeq" id="WP_070319900.1">
    <property type="nucleotide sequence ID" value="NZ_JAUSVM010000001.1"/>
</dbReference>
<keyword evidence="3" id="KW-1185">Reference proteome</keyword>
<evidence type="ECO:0000313" key="3">
    <source>
        <dbReference type="Proteomes" id="UP001240250"/>
    </source>
</evidence>
<dbReference type="InterPro" id="IPR051531">
    <property type="entry name" value="N-acetyltransferase"/>
</dbReference>
<feature type="domain" description="N-acetyltransferase" evidence="1">
    <location>
        <begin position="9"/>
        <end position="170"/>
    </location>
</feature>
<protein>
    <submittedName>
        <fullName evidence="2">RimJ/RimL family protein N-acetyltransferase</fullName>
    </submittedName>
</protein>
<dbReference type="EMBL" id="JAUSVM010000001">
    <property type="protein sequence ID" value="MDQ0425436.1"/>
    <property type="molecule type" value="Genomic_DNA"/>
</dbReference>
<organism evidence="2 3">
    <name type="scientific">Cellulomonas iranensis</name>
    <dbReference type="NCBI Taxonomy" id="76862"/>
    <lineage>
        <taxon>Bacteria</taxon>
        <taxon>Bacillati</taxon>
        <taxon>Actinomycetota</taxon>
        <taxon>Actinomycetes</taxon>
        <taxon>Micrococcales</taxon>
        <taxon>Cellulomonadaceae</taxon>
        <taxon>Cellulomonas</taxon>
    </lineage>
</organism>
<sequence>MDPITTERLTLRDFRPDDGAVLHAYLGDPDVVRFEPSGPQDRAACDRQAAERADDPRFVAVCHGDVLVGHVYLASAPQPLTWELGFVFHPAHGGRGYATEAARALVDRTFAAGAHRVVAGCDPRNERSWRLLERLGMRREAHLVEAATFRTAPDGAPVWHDAYRYAVLAREWPTSP</sequence>
<dbReference type="CDD" id="cd04301">
    <property type="entry name" value="NAT_SF"/>
    <property type="match status" value="1"/>
</dbReference>
<proteinExistence type="predicted"/>
<dbReference type="Gene3D" id="3.40.630.30">
    <property type="match status" value="1"/>
</dbReference>
<evidence type="ECO:0000313" key="2">
    <source>
        <dbReference type="EMBL" id="MDQ0425436.1"/>
    </source>
</evidence>
<accession>A0ABU0GL22</accession>
<dbReference type="PROSITE" id="PS51186">
    <property type="entry name" value="GNAT"/>
    <property type="match status" value="1"/>
</dbReference>
<evidence type="ECO:0000259" key="1">
    <source>
        <dbReference type="PROSITE" id="PS51186"/>
    </source>
</evidence>
<name>A0ABU0GL22_9CELL</name>
<dbReference type="SUPFAM" id="SSF55729">
    <property type="entry name" value="Acyl-CoA N-acyltransferases (Nat)"/>
    <property type="match status" value="1"/>
</dbReference>
<gene>
    <name evidence="2" type="ORF">JO380_001817</name>
</gene>
<dbReference type="InterPro" id="IPR000182">
    <property type="entry name" value="GNAT_dom"/>
</dbReference>
<dbReference type="Pfam" id="PF13302">
    <property type="entry name" value="Acetyltransf_3"/>
    <property type="match status" value="1"/>
</dbReference>
<dbReference type="PANTHER" id="PTHR43792:SF1">
    <property type="entry name" value="N-ACETYLTRANSFERASE DOMAIN-CONTAINING PROTEIN"/>
    <property type="match status" value="1"/>
</dbReference>
<comment type="caution">
    <text evidence="2">The sequence shown here is derived from an EMBL/GenBank/DDBJ whole genome shotgun (WGS) entry which is preliminary data.</text>
</comment>
<reference evidence="2 3" key="1">
    <citation type="submission" date="2023-07" db="EMBL/GenBank/DDBJ databases">
        <title>Sequencing the genomes of 1000 actinobacteria strains.</title>
        <authorList>
            <person name="Klenk H.-P."/>
        </authorList>
    </citation>
    <scope>NUCLEOTIDE SEQUENCE [LARGE SCALE GENOMIC DNA]</scope>
    <source>
        <strain evidence="2 3">DSM 14785</strain>
    </source>
</reference>